<keyword evidence="2" id="KW-1185">Reference proteome</keyword>
<organism evidence="1 2">
    <name type="scientific">Nocardioides marmorisolisilvae</name>
    <dbReference type="NCBI Taxonomy" id="1542737"/>
    <lineage>
        <taxon>Bacteria</taxon>
        <taxon>Bacillati</taxon>
        <taxon>Actinomycetota</taxon>
        <taxon>Actinomycetes</taxon>
        <taxon>Propionibacteriales</taxon>
        <taxon>Nocardioidaceae</taxon>
        <taxon>Nocardioides</taxon>
    </lineage>
</organism>
<dbReference type="Pfam" id="PF02391">
    <property type="entry name" value="MoaE"/>
    <property type="match status" value="1"/>
</dbReference>
<dbReference type="Proteomes" id="UP000277094">
    <property type="component" value="Unassembled WGS sequence"/>
</dbReference>
<gene>
    <name evidence="1" type="ORF">EFL95_03815</name>
</gene>
<dbReference type="EMBL" id="RJSG01000002">
    <property type="protein sequence ID" value="RNL80280.1"/>
    <property type="molecule type" value="Genomic_DNA"/>
</dbReference>
<proteinExistence type="predicted"/>
<dbReference type="InterPro" id="IPR036563">
    <property type="entry name" value="MoaE_sf"/>
</dbReference>
<accession>A0A3N0DXE0</accession>
<dbReference type="AlphaFoldDB" id="A0A3N0DXE0"/>
<name>A0A3N0DXE0_9ACTN</name>
<protein>
    <submittedName>
        <fullName evidence="1">Molybdenum cofactor biosynthesis protein MoaE</fullName>
    </submittedName>
</protein>
<reference evidence="1 2" key="1">
    <citation type="submission" date="2018-11" db="EMBL/GenBank/DDBJ databases">
        <authorList>
            <person name="Li F."/>
        </authorList>
    </citation>
    <scope>NUCLEOTIDE SEQUENCE [LARGE SCALE GENOMIC DNA]</scope>
    <source>
        <strain evidence="1 2">KIS18-7</strain>
    </source>
</reference>
<evidence type="ECO:0000313" key="2">
    <source>
        <dbReference type="Proteomes" id="UP000277094"/>
    </source>
</evidence>
<dbReference type="CDD" id="cd00756">
    <property type="entry name" value="MoaE"/>
    <property type="match status" value="1"/>
</dbReference>
<evidence type="ECO:0000313" key="1">
    <source>
        <dbReference type="EMBL" id="RNL80280.1"/>
    </source>
</evidence>
<dbReference type="InterPro" id="IPR003448">
    <property type="entry name" value="Mopterin_biosynth_MoaE"/>
</dbReference>
<dbReference type="OrthoDB" id="9794429at2"/>
<dbReference type="PANTHER" id="PTHR23404">
    <property type="entry name" value="MOLYBDOPTERIN SYNTHASE RELATED"/>
    <property type="match status" value="1"/>
</dbReference>
<dbReference type="SUPFAM" id="SSF54690">
    <property type="entry name" value="Molybdopterin synthase subunit MoaE"/>
    <property type="match status" value="1"/>
</dbReference>
<comment type="caution">
    <text evidence="1">The sequence shown here is derived from an EMBL/GenBank/DDBJ whole genome shotgun (WGS) entry which is preliminary data.</text>
</comment>
<sequence>MPPLAPKEANTDSKGVPLKGFGVLSSGSSGVWPALSLIPPSYRAHRDTPRVSRVTSASTGTGNVVRLLDVRDAPLDVAEVIAAVSDPAAGGLNVFVGAVRDHDHGQGVVRLEYSAHPTALDRLAEVAAEVAAEFDAIALAAVHRVGVLGIGDLAVVSAVSAAHRDQAFAASRALIDRLKERVPIWKHQVFTDGTEEWVGTPD</sequence>
<dbReference type="GO" id="GO:0006777">
    <property type="term" value="P:Mo-molybdopterin cofactor biosynthetic process"/>
    <property type="evidence" value="ECO:0007669"/>
    <property type="project" value="InterPro"/>
</dbReference>
<dbReference type="Gene3D" id="3.90.1170.40">
    <property type="entry name" value="Molybdopterin biosynthesis MoaE subunit"/>
    <property type="match status" value="1"/>
</dbReference>